<dbReference type="AlphaFoldDB" id="A0A2S8BCU0"/>
<feature type="compositionally biased region" description="Basic and acidic residues" evidence="1">
    <location>
        <begin position="118"/>
        <end position="134"/>
    </location>
</feature>
<evidence type="ECO:0000313" key="3">
    <source>
        <dbReference type="Proteomes" id="UP000238296"/>
    </source>
</evidence>
<feature type="region of interest" description="Disordered" evidence="1">
    <location>
        <begin position="98"/>
        <end position="195"/>
    </location>
</feature>
<dbReference type="Proteomes" id="UP000238296">
    <property type="component" value="Unassembled WGS sequence"/>
</dbReference>
<accession>A0A2S8BCU0</accession>
<sequence length="286" mass="32455">MQRRRGGRGVAPHALDLRTPRRHQHQPAPRKSLGQHRHRLVECGAGSRQRTAGTLHKPEHGGHHPAYFGCTGDLRGVAFPHPLGFPIIAGRRRRHRLPQPDDELLDPRFDVCGRPPPRTRDPIHFAKAPGERQRPTRGHGRPHRGQRQIRAAQRQPRIGGRHNVAGQARKRQLQGRDQTNQRRRIDPRLHVRDHRSRVVDPPAIEEQVHGPHAAPPRGQQLIARVGFDTAEHRLGLIAAAQPTECLTQHQRRRQTTAALEREPAQLLGKSEIRDGHRALRRIGDHV</sequence>
<organism evidence="2 3">
    <name type="scientific">Mycobacterium talmoniae</name>
    <dbReference type="NCBI Taxonomy" id="1858794"/>
    <lineage>
        <taxon>Bacteria</taxon>
        <taxon>Bacillati</taxon>
        <taxon>Actinomycetota</taxon>
        <taxon>Actinomycetes</taxon>
        <taxon>Mycobacteriales</taxon>
        <taxon>Mycobacteriaceae</taxon>
        <taxon>Mycobacterium</taxon>
    </lineage>
</organism>
<dbReference type="EMBL" id="PPEA01000799">
    <property type="protein sequence ID" value="PQM44456.1"/>
    <property type="molecule type" value="Genomic_DNA"/>
</dbReference>
<feature type="region of interest" description="Disordered" evidence="1">
    <location>
        <begin position="1"/>
        <end position="36"/>
    </location>
</feature>
<name>A0A2S8BCU0_9MYCO</name>
<evidence type="ECO:0000256" key="1">
    <source>
        <dbReference type="SAM" id="MobiDB-lite"/>
    </source>
</evidence>
<reference evidence="2 3" key="1">
    <citation type="journal article" date="2017" name="Int. J. Syst. Evol. Microbiol.">
        <title>Mycobacterium talmoniae sp. nov., a slowly growing mycobacterium isolated from human respiratory samples.</title>
        <authorList>
            <person name="Davidson R.M."/>
            <person name="DeGroote M.A."/>
            <person name="Marola J.L."/>
            <person name="Buss S."/>
            <person name="Jones V."/>
            <person name="McNeil M.R."/>
            <person name="Freifeld A.G."/>
            <person name="Elaine Epperson L."/>
            <person name="Hasan N.A."/>
            <person name="Jackson M."/>
            <person name="Iwen P.C."/>
            <person name="Salfinger M."/>
            <person name="Strong M."/>
        </authorList>
    </citation>
    <scope>NUCLEOTIDE SEQUENCE [LARGE SCALE GENOMIC DNA]</scope>
    <source>
        <strain evidence="2 3">ATCC BAA-2683</strain>
    </source>
</reference>
<feature type="compositionally biased region" description="Low complexity" evidence="1">
    <location>
        <begin position="148"/>
        <end position="158"/>
    </location>
</feature>
<evidence type="ECO:0000313" key="2">
    <source>
        <dbReference type="EMBL" id="PQM44456.1"/>
    </source>
</evidence>
<protein>
    <submittedName>
        <fullName evidence="2">Uncharacterized protein</fullName>
    </submittedName>
</protein>
<gene>
    <name evidence="2" type="ORF">C1Y40_05387</name>
</gene>
<feature type="compositionally biased region" description="Basic residues" evidence="1">
    <location>
        <begin position="135"/>
        <end position="147"/>
    </location>
</feature>
<feature type="compositionally biased region" description="Basic and acidic residues" evidence="1">
    <location>
        <begin position="179"/>
        <end position="190"/>
    </location>
</feature>
<proteinExistence type="predicted"/>
<comment type="caution">
    <text evidence="2">The sequence shown here is derived from an EMBL/GenBank/DDBJ whole genome shotgun (WGS) entry which is preliminary data.</text>
</comment>